<evidence type="ECO:0000313" key="1">
    <source>
        <dbReference type="EMBL" id="CUN50447.1"/>
    </source>
</evidence>
<dbReference type="EMBL" id="CYYP01000002">
    <property type="protein sequence ID" value="CUN50447.1"/>
    <property type="molecule type" value="Genomic_DNA"/>
</dbReference>
<dbReference type="Proteomes" id="UP000095468">
    <property type="component" value="Unassembled WGS sequence"/>
</dbReference>
<organism evidence="1 2">
    <name type="scientific">Collinsella aerofaciens</name>
    <dbReference type="NCBI Taxonomy" id="74426"/>
    <lineage>
        <taxon>Bacteria</taxon>
        <taxon>Bacillati</taxon>
        <taxon>Actinomycetota</taxon>
        <taxon>Coriobacteriia</taxon>
        <taxon>Coriobacteriales</taxon>
        <taxon>Coriobacteriaceae</taxon>
        <taxon>Collinsella</taxon>
    </lineage>
</organism>
<evidence type="ECO:0000313" key="2">
    <source>
        <dbReference type="Proteomes" id="UP000095468"/>
    </source>
</evidence>
<proteinExistence type="predicted"/>
<accession>A0A173XHU9</accession>
<dbReference type="RefSeq" id="WP_055285308.1">
    <property type="nucleotide sequence ID" value="NZ_CYYP01000002.1"/>
</dbReference>
<reference evidence="1 2" key="1">
    <citation type="submission" date="2015-09" db="EMBL/GenBank/DDBJ databases">
        <authorList>
            <consortium name="Pathogen Informatics"/>
        </authorList>
    </citation>
    <scope>NUCLEOTIDE SEQUENCE [LARGE SCALE GENOMIC DNA]</scope>
    <source>
        <strain evidence="1 2">2789STDY5608823</strain>
    </source>
</reference>
<gene>
    <name evidence="1" type="ORF">ERS852381_00300</name>
</gene>
<name>A0A173XHU9_9ACTN</name>
<sequence length="215" mass="23303">MKRSTYIGLLVLAFAITAVGVGIIYLAFLPASATQAAVETVSYPIEVLTDIVKPDSVTVDFDGTPAALGVSNYPRIELGARRYTKDEQLIGKATSLLKGKTFKRWYGAAIYRAKNGQMVGGYYSTLELDAANGSKLCNVSYDPGCVDNEGPGVYISDGDVIYVMEGDQTAVVDFMDRCTEDAYEQTCEPDPQTARNSGSARTWLFDDGITWTPSK</sequence>
<protein>
    <submittedName>
        <fullName evidence="1">Uncharacterized protein</fullName>
    </submittedName>
</protein>
<dbReference type="AlphaFoldDB" id="A0A173XHU9"/>